<dbReference type="PROSITE" id="PS50059">
    <property type="entry name" value="FKBP_PPIASE"/>
    <property type="match status" value="2"/>
</dbReference>
<comment type="similarity">
    <text evidence="5">Belongs to the FKBP-type PPIase family.</text>
</comment>
<dbReference type="InterPro" id="IPR046357">
    <property type="entry name" value="PPIase_dom_sf"/>
</dbReference>
<comment type="caution">
    <text evidence="7">The sequence shown here is derived from an EMBL/GenBank/DDBJ whole genome shotgun (WGS) entry which is preliminary data.</text>
</comment>
<evidence type="ECO:0000256" key="4">
    <source>
        <dbReference type="PROSITE-ProRule" id="PRU00277"/>
    </source>
</evidence>
<feature type="domain" description="PPIase FKBP-type" evidence="6">
    <location>
        <begin position="191"/>
        <end position="279"/>
    </location>
</feature>
<dbReference type="GO" id="GO:0003755">
    <property type="term" value="F:peptidyl-prolyl cis-trans isomerase activity"/>
    <property type="evidence" value="ECO:0007669"/>
    <property type="project" value="UniProtKB-UniRule"/>
</dbReference>
<dbReference type="Pfam" id="PF00254">
    <property type="entry name" value="FKBP_C"/>
    <property type="match status" value="2"/>
</dbReference>
<dbReference type="RefSeq" id="WP_216714454.1">
    <property type="nucleotide sequence ID" value="NZ_JACVEL010000008.1"/>
</dbReference>
<name>A0A8J6PLZ2_9FLAO</name>
<evidence type="ECO:0000256" key="2">
    <source>
        <dbReference type="ARBA" id="ARBA00022737"/>
    </source>
</evidence>
<protein>
    <recommendedName>
        <fullName evidence="5">Peptidyl-prolyl cis-trans isomerase</fullName>
        <ecNumber evidence="5">5.2.1.8</ecNumber>
    </recommendedName>
</protein>
<dbReference type="Gene3D" id="3.10.50.40">
    <property type="match status" value="2"/>
</dbReference>
<dbReference type="AlphaFoldDB" id="A0A8J6PLZ2"/>
<dbReference type="SUPFAM" id="SSF54534">
    <property type="entry name" value="FKBP-like"/>
    <property type="match status" value="2"/>
</dbReference>
<evidence type="ECO:0000256" key="1">
    <source>
        <dbReference type="ARBA" id="ARBA00000971"/>
    </source>
</evidence>
<dbReference type="InterPro" id="IPR051989">
    <property type="entry name" value="FKBP-like_isomerase"/>
</dbReference>
<comment type="catalytic activity">
    <reaction evidence="1 4 5">
        <text>[protein]-peptidylproline (omega=180) = [protein]-peptidylproline (omega=0)</text>
        <dbReference type="Rhea" id="RHEA:16237"/>
        <dbReference type="Rhea" id="RHEA-COMP:10747"/>
        <dbReference type="Rhea" id="RHEA-COMP:10748"/>
        <dbReference type="ChEBI" id="CHEBI:83833"/>
        <dbReference type="ChEBI" id="CHEBI:83834"/>
        <dbReference type="EC" id="5.2.1.8"/>
    </reaction>
</comment>
<gene>
    <name evidence="7" type="ORF">H9Y05_12200</name>
</gene>
<keyword evidence="8" id="KW-1185">Reference proteome</keyword>
<feature type="domain" description="PPIase FKBP-type" evidence="6">
    <location>
        <begin position="75"/>
        <end position="164"/>
    </location>
</feature>
<dbReference type="EC" id="5.2.1.8" evidence="5"/>
<sequence length="280" mass="31290">MKQLLNVVFIATLLVTSCTTEGVKKSNETPVDQQQTTQRVDSLELDLPVQDHMKLNNGIEIVWLEKSSGESIQAGDVVMIDYKVRLKDSTIIDGNHLLNKPALPYLAGFGFQPKGWDLALAHLKIGDFARIKLPAEFARGKKGVKNLIPENADNYLTIRILSKRKPDRIIDGTKVWVLEENKANKTVFNETNSIVFHTTISSPSAPFYFNSYANQQPFELKLEDNGTVPGLKKALINAKKGDRLFILVPSGEAYGAKGYLDIVKPNEDLFYNLLVMDIID</sequence>
<evidence type="ECO:0000313" key="7">
    <source>
        <dbReference type="EMBL" id="MBC9813230.1"/>
    </source>
</evidence>
<keyword evidence="4 5" id="KW-0413">Isomerase</keyword>
<dbReference type="PROSITE" id="PS51257">
    <property type="entry name" value="PROKAR_LIPOPROTEIN"/>
    <property type="match status" value="1"/>
</dbReference>
<dbReference type="PANTHER" id="PTHR46046:SF5">
    <property type="entry name" value="PEPTIDYLPROLYL ISOMERASE"/>
    <property type="match status" value="1"/>
</dbReference>
<organism evidence="7 8">
    <name type="scientific">Taishania pollutisoli</name>
    <dbReference type="NCBI Taxonomy" id="2766479"/>
    <lineage>
        <taxon>Bacteria</taxon>
        <taxon>Pseudomonadati</taxon>
        <taxon>Bacteroidota</taxon>
        <taxon>Flavobacteriia</taxon>
        <taxon>Flavobacteriales</taxon>
        <taxon>Crocinitomicaceae</taxon>
        <taxon>Taishania</taxon>
    </lineage>
</organism>
<accession>A0A8J6PLZ2</accession>
<dbReference type="PANTHER" id="PTHR46046">
    <property type="entry name" value="PEPTIDYLPROLYL ISOMERASE"/>
    <property type="match status" value="1"/>
</dbReference>
<dbReference type="InterPro" id="IPR001179">
    <property type="entry name" value="PPIase_FKBP_dom"/>
</dbReference>
<keyword evidence="2" id="KW-0677">Repeat</keyword>
<evidence type="ECO:0000313" key="8">
    <source>
        <dbReference type="Proteomes" id="UP000652681"/>
    </source>
</evidence>
<evidence type="ECO:0000256" key="5">
    <source>
        <dbReference type="RuleBase" id="RU003915"/>
    </source>
</evidence>
<dbReference type="EMBL" id="JACVEL010000008">
    <property type="protein sequence ID" value="MBC9813230.1"/>
    <property type="molecule type" value="Genomic_DNA"/>
</dbReference>
<proteinExistence type="inferred from homology"/>
<dbReference type="Proteomes" id="UP000652681">
    <property type="component" value="Unassembled WGS sequence"/>
</dbReference>
<evidence type="ECO:0000259" key="6">
    <source>
        <dbReference type="PROSITE" id="PS50059"/>
    </source>
</evidence>
<reference evidence="7" key="1">
    <citation type="submission" date="2020-09" db="EMBL/GenBank/DDBJ databases">
        <title>Taishania pollutisoli gen. nov., sp. nov., Isolated from Tetrabromobisphenol A-Contaminated Soil.</title>
        <authorList>
            <person name="Chen Q."/>
        </authorList>
    </citation>
    <scope>NUCLEOTIDE SEQUENCE</scope>
    <source>
        <strain evidence="7">CZZ-1</strain>
    </source>
</reference>
<keyword evidence="3 4" id="KW-0697">Rotamase</keyword>
<evidence type="ECO:0000256" key="3">
    <source>
        <dbReference type="ARBA" id="ARBA00023110"/>
    </source>
</evidence>